<sequence length="325" mass="35840">MHVKSQVAVLGVLLVALVGGCSDVMIDSVVSPEQVRDVVERNIANLVYVEGGTFMLGDVGVLDGSPYTTLNDHSKPPVEVTLNSYSISKYETTWGDFVLYLKDVDRIQNYTKEAGYTTAAIVPITSNQDLLSPNYYKKPARSPNYHEAKGYCDWLAEKSGLPFALPTEAQWEYAARSRGRNVPYATDDGTLENDTYLQRPEQYIDPETPPSGNALGHSSLTQERRAVGSYPPSPLGLYDMTGNLAEWTQDWFDPDHYQHIDSTNPGGPEQPLDSENPEKVVRDYAGRGDLWGGAGTVFARSGENINTSFNNGFRCVVNQSTPVQQ</sequence>
<evidence type="ECO:0000313" key="3">
    <source>
        <dbReference type="EMBL" id="PVY76000.1"/>
    </source>
</evidence>
<dbReference type="InterPro" id="IPR016187">
    <property type="entry name" value="CTDL_fold"/>
</dbReference>
<dbReference type="Proteomes" id="UP000245887">
    <property type="component" value="Unassembled WGS sequence"/>
</dbReference>
<dbReference type="OrthoDB" id="9768004at2"/>
<dbReference type="GO" id="GO:0120147">
    <property type="term" value="F:formylglycine-generating oxidase activity"/>
    <property type="evidence" value="ECO:0007669"/>
    <property type="project" value="TreeGrafter"/>
</dbReference>
<dbReference type="SUPFAM" id="SSF56436">
    <property type="entry name" value="C-type lectin-like"/>
    <property type="match status" value="1"/>
</dbReference>
<feature type="domain" description="Sulfatase-modifying factor enzyme-like" evidence="2">
    <location>
        <begin position="44"/>
        <end position="316"/>
    </location>
</feature>
<dbReference type="Pfam" id="PF03781">
    <property type="entry name" value="FGE-sulfatase"/>
    <property type="match status" value="1"/>
</dbReference>
<feature type="region of interest" description="Disordered" evidence="1">
    <location>
        <begin position="255"/>
        <end position="276"/>
    </location>
</feature>
<reference evidence="3 4" key="1">
    <citation type="submission" date="2018-04" db="EMBL/GenBank/DDBJ databases">
        <title>Genomic Encyclopedia of Type Strains, Phase IV (KMG-IV): sequencing the most valuable type-strain genomes for metagenomic binning, comparative biology and taxonomic classification.</title>
        <authorList>
            <person name="Goeker M."/>
        </authorList>
    </citation>
    <scope>NUCLEOTIDE SEQUENCE [LARGE SCALE GENOMIC DNA]</scope>
    <source>
        <strain evidence="3 4">DSM 28688</strain>
    </source>
</reference>
<proteinExistence type="predicted"/>
<gene>
    <name evidence="3" type="ORF">C8D92_106263</name>
</gene>
<organism evidence="3 4">
    <name type="scientific">Tamilnaduibacter salinus</name>
    <dbReference type="NCBI Taxonomy" id="1484056"/>
    <lineage>
        <taxon>Bacteria</taxon>
        <taxon>Pseudomonadati</taxon>
        <taxon>Pseudomonadota</taxon>
        <taxon>Gammaproteobacteria</taxon>
        <taxon>Pseudomonadales</taxon>
        <taxon>Marinobacteraceae</taxon>
        <taxon>Tamilnaduibacter</taxon>
    </lineage>
</organism>
<dbReference type="InterPro" id="IPR051043">
    <property type="entry name" value="Sulfatase_Mod_Factor_Kinase"/>
</dbReference>
<dbReference type="InterPro" id="IPR042095">
    <property type="entry name" value="SUMF_sf"/>
</dbReference>
<dbReference type="EMBL" id="QEKQ01000006">
    <property type="protein sequence ID" value="PVY76000.1"/>
    <property type="molecule type" value="Genomic_DNA"/>
</dbReference>
<evidence type="ECO:0000256" key="1">
    <source>
        <dbReference type="SAM" id="MobiDB-lite"/>
    </source>
</evidence>
<dbReference type="RefSeq" id="WP_116919384.1">
    <property type="nucleotide sequence ID" value="NZ_QEKQ01000006.1"/>
</dbReference>
<name>A0A2U1CWC3_9GAMM</name>
<evidence type="ECO:0000259" key="2">
    <source>
        <dbReference type="Pfam" id="PF03781"/>
    </source>
</evidence>
<dbReference type="Gene3D" id="3.90.1580.10">
    <property type="entry name" value="paralog of FGE (formylglycine-generating enzyme)"/>
    <property type="match status" value="1"/>
</dbReference>
<dbReference type="PROSITE" id="PS51257">
    <property type="entry name" value="PROKAR_LIPOPROTEIN"/>
    <property type="match status" value="1"/>
</dbReference>
<protein>
    <submittedName>
        <fullName evidence="3">Formylglycine-generating enzyme required for sulfatase activity</fullName>
    </submittedName>
</protein>
<evidence type="ECO:0000313" key="4">
    <source>
        <dbReference type="Proteomes" id="UP000245887"/>
    </source>
</evidence>
<dbReference type="InterPro" id="IPR005532">
    <property type="entry name" value="SUMF_dom"/>
</dbReference>
<comment type="caution">
    <text evidence="3">The sequence shown here is derived from an EMBL/GenBank/DDBJ whole genome shotgun (WGS) entry which is preliminary data.</text>
</comment>
<dbReference type="PANTHER" id="PTHR23150">
    <property type="entry name" value="SULFATASE MODIFYING FACTOR 1, 2"/>
    <property type="match status" value="1"/>
</dbReference>
<accession>A0A2U1CWC3</accession>
<dbReference type="AlphaFoldDB" id="A0A2U1CWC3"/>
<dbReference type="PANTHER" id="PTHR23150:SF19">
    <property type="entry name" value="FORMYLGLYCINE-GENERATING ENZYME"/>
    <property type="match status" value="1"/>
</dbReference>